<gene>
    <name evidence="2" type="ORF">Strvi_1296</name>
</gene>
<dbReference type="KEGG" id="svl:Strvi_1296"/>
<proteinExistence type="predicted"/>
<keyword evidence="1" id="KW-1133">Transmembrane helix</keyword>
<dbReference type="HOGENOM" id="CLU_1546776_0_0_11"/>
<dbReference type="eggNOG" id="ENOG5031FRQ">
    <property type="taxonomic scope" value="Bacteria"/>
</dbReference>
<keyword evidence="1" id="KW-0472">Membrane</keyword>
<dbReference type="Proteomes" id="UP000008703">
    <property type="component" value="Chromosome"/>
</dbReference>
<accession>G2PBX4</accession>
<keyword evidence="1" id="KW-0812">Transmembrane</keyword>
<reference evidence="2" key="1">
    <citation type="submission" date="2011-08" db="EMBL/GenBank/DDBJ databases">
        <title>Complete sequence of chromosome of Streptomyces violaceusniger Tu 4113.</title>
        <authorList>
            <consortium name="US DOE Joint Genome Institute"/>
            <person name="Lucas S."/>
            <person name="Han J."/>
            <person name="Lapidus A."/>
            <person name="Cheng J.-F."/>
            <person name="Goodwin L."/>
            <person name="Pitluck S."/>
            <person name="Peters L."/>
            <person name="Ivanova N."/>
            <person name="Daligault H."/>
            <person name="Detter J.C."/>
            <person name="Han C."/>
            <person name="Tapia R."/>
            <person name="Land M."/>
            <person name="Hauser L."/>
            <person name="Kyrpides N."/>
            <person name="Ivanova N."/>
            <person name="Pagani I."/>
            <person name="Hagen A."/>
            <person name="Katz L."/>
            <person name="Fiedler H.-P."/>
            <person name="Keasling J."/>
            <person name="Fortman J."/>
            <person name="Woyke T."/>
        </authorList>
    </citation>
    <scope>NUCLEOTIDE SEQUENCE [LARGE SCALE GENOMIC DNA]</scope>
    <source>
        <strain evidence="2">Tu 4113</strain>
    </source>
</reference>
<protein>
    <recommendedName>
        <fullName evidence="4">PASTA domain-containing protein</fullName>
    </recommendedName>
</protein>
<evidence type="ECO:0008006" key="4">
    <source>
        <dbReference type="Google" id="ProtNLM"/>
    </source>
</evidence>
<keyword evidence="3" id="KW-1185">Reference proteome</keyword>
<evidence type="ECO:0000313" key="2">
    <source>
        <dbReference type="EMBL" id="AEM81046.1"/>
    </source>
</evidence>
<dbReference type="EMBL" id="CP002994">
    <property type="protein sequence ID" value="AEM81046.1"/>
    <property type="molecule type" value="Genomic_DNA"/>
</dbReference>
<organism evidence="2 3">
    <name type="scientific">Streptomyces violaceusniger (strain Tu 4113)</name>
    <dbReference type="NCBI Taxonomy" id="653045"/>
    <lineage>
        <taxon>Bacteria</taxon>
        <taxon>Bacillati</taxon>
        <taxon>Actinomycetota</taxon>
        <taxon>Actinomycetes</taxon>
        <taxon>Kitasatosporales</taxon>
        <taxon>Streptomycetaceae</taxon>
        <taxon>Streptomyces</taxon>
        <taxon>Streptomyces violaceusniger group</taxon>
    </lineage>
</organism>
<feature type="transmembrane region" description="Helical" evidence="1">
    <location>
        <begin position="53"/>
        <end position="73"/>
    </location>
</feature>
<dbReference type="Gene3D" id="3.30.10.20">
    <property type="match status" value="1"/>
</dbReference>
<dbReference type="AlphaFoldDB" id="G2PBX4"/>
<evidence type="ECO:0000313" key="3">
    <source>
        <dbReference type="Proteomes" id="UP000008703"/>
    </source>
</evidence>
<sequence length="173" mass="17539">MTSHGSRPPGCTGSTPFEEELVNAMNDFVNAAEAPDFDTAGIVRKTRRKRATAIAGIATALVVVGGGTALASINGGSDTSKPAAAGTVTAAPEAADPEAAYVVLEDSKYKLDFGGLSLDFAKQQLLKSQLKLGKVSEVDCGKNGKPGTVVEVSPHSPNAVPRGASISLILCAG</sequence>
<name>G2PBX4_STRV4</name>
<evidence type="ECO:0000256" key="1">
    <source>
        <dbReference type="SAM" id="Phobius"/>
    </source>
</evidence>